<sequence length="114" mass="12736">MAATNWAIWVATAPIDVTEFHPANELPPREICQVGGRDGSYRTCQYINHEFIQVGQVAQKQNHLSCGLVIARDPEVTNGPRWSWDALVRQVADVEPLDMVSQMDCKTETLDLNG</sequence>
<evidence type="ECO:0000313" key="2">
    <source>
        <dbReference type="Proteomes" id="UP000250235"/>
    </source>
</evidence>
<dbReference type="GO" id="GO:0016301">
    <property type="term" value="F:kinase activity"/>
    <property type="evidence" value="ECO:0007669"/>
    <property type="project" value="UniProtKB-KW"/>
</dbReference>
<name>A0A2Z7B1Z5_9LAMI</name>
<proteinExistence type="predicted"/>
<keyword evidence="1" id="KW-0675">Receptor</keyword>
<dbReference type="Proteomes" id="UP000250235">
    <property type="component" value="Unassembled WGS sequence"/>
</dbReference>
<accession>A0A2Z7B1Z5</accession>
<evidence type="ECO:0000313" key="1">
    <source>
        <dbReference type="EMBL" id="KZV27931.1"/>
    </source>
</evidence>
<reference evidence="1 2" key="1">
    <citation type="journal article" date="2015" name="Proc. Natl. Acad. Sci. U.S.A.">
        <title>The resurrection genome of Boea hygrometrica: A blueprint for survival of dehydration.</title>
        <authorList>
            <person name="Xiao L."/>
            <person name="Yang G."/>
            <person name="Zhang L."/>
            <person name="Yang X."/>
            <person name="Zhao S."/>
            <person name="Ji Z."/>
            <person name="Zhou Q."/>
            <person name="Hu M."/>
            <person name="Wang Y."/>
            <person name="Chen M."/>
            <person name="Xu Y."/>
            <person name="Jin H."/>
            <person name="Xiao X."/>
            <person name="Hu G."/>
            <person name="Bao F."/>
            <person name="Hu Y."/>
            <person name="Wan P."/>
            <person name="Li L."/>
            <person name="Deng X."/>
            <person name="Kuang T."/>
            <person name="Xiang C."/>
            <person name="Zhu J.K."/>
            <person name="Oliver M.J."/>
            <person name="He Y."/>
        </authorList>
    </citation>
    <scope>NUCLEOTIDE SEQUENCE [LARGE SCALE GENOMIC DNA]</scope>
    <source>
        <strain evidence="2">cv. XS01</strain>
    </source>
</reference>
<dbReference type="AlphaFoldDB" id="A0A2Z7B1Z5"/>
<keyword evidence="2" id="KW-1185">Reference proteome</keyword>
<gene>
    <name evidence="1" type="ORF">F511_33901</name>
</gene>
<protein>
    <submittedName>
        <fullName evidence="1">Wall-associated receptor kinase 2-like</fullName>
    </submittedName>
</protein>
<dbReference type="EMBL" id="KV010230">
    <property type="protein sequence ID" value="KZV27931.1"/>
    <property type="molecule type" value="Genomic_DNA"/>
</dbReference>
<keyword evidence="1" id="KW-0808">Transferase</keyword>
<organism evidence="1 2">
    <name type="scientific">Dorcoceras hygrometricum</name>
    <dbReference type="NCBI Taxonomy" id="472368"/>
    <lineage>
        <taxon>Eukaryota</taxon>
        <taxon>Viridiplantae</taxon>
        <taxon>Streptophyta</taxon>
        <taxon>Embryophyta</taxon>
        <taxon>Tracheophyta</taxon>
        <taxon>Spermatophyta</taxon>
        <taxon>Magnoliopsida</taxon>
        <taxon>eudicotyledons</taxon>
        <taxon>Gunneridae</taxon>
        <taxon>Pentapetalae</taxon>
        <taxon>asterids</taxon>
        <taxon>lamiids</taxon>
        <taxon>Lamiales</taxon>
        <taxon>Gesneriaceae</taxon>
        <taxon>Didymocarpoideae</taxon>
        <taxon>Trichosporeae</taxon>
        <taxon>Loxocarpinae</taxon>
        <taxon>Dorcoceras</taxon>
    </lineage>
</organism>
<keyword evidence="1" id="KW-0418">Kinase</keyword>